<feature type="transmembrane region" description="Helical" evidence="8">
    <location>
        <begin position="195"/>
        <end position="213"/>
    </location>
</feature>
<gene>
    <name evidence="9" type="ORF">TA5114_02683</name>
</gene>
<dbReference type="InterPro" id="IPR052017">
    <property type="entry name" value="TSUP"/>
</dbReference>
<feature type="transmembrane region" description="Helical" evidence="8">
    <location>
        <begin position="169"/>
        <end position="188"/>
    </location>
</feature>
<feature type="transmembrane region" description="Helical" evidence="8">
    <location>
        <begin position="137"/>
        <end position="163"/>
    </location>
</feature>
<evidence type="ECO:0000256" key="4">
    <source>
        <dbReference type="ARBA" id="ARBA00022475"/>
    </source>
</evidence>
<comment type="similarity">
    <text evidence="2 8">Belongs to the 4-toluene sulfonate uptake permease (TSUP) (TC 2.A.102) family.</text>
</comment>
<dbReference type="STRING" id="1715691.TA5113_01515"/>
<feature type="transmembrane region" description="Helical" evidence="8">
    <location>
        <begin position="45"/>
        <end position="68"/>
    </location>
</feature>
<dbReference type="AlphaFoldDB" id="A0A0P1ITQ8"/>
<accession>A0A0P1ITQ8</accession>
<feature type="transmembrane region" description="Helical" evidence="8">
    <location>
        <begin position="233"/>
        <end position="249"/>
    </location>
</feature>
<evidence type="ECO:0000313" key="9">
    <source>
        <dbReference type="EMBL" id="CUK26865.1"/>
    </source>
</evidence>
<reference evidence="10" key="1">
    <citation type="submission" date="2015-09" db="EMBL/GenBank/DDBJ databases">
        <authorList>
            <person name="Rodrigo-Torres Lidia"/>
            <person name="Arahal R.David."/>
        </authorList>
    </citation>
    <scope>NUCLEOTIDE SEQUENCE [LARGE SCALE GENOMIC DNA]</scope>
    <source>
        <strain evidence="10">CECT 5114</strain>
    </source>
</reference>
<keyword evidence="4 8" id="KW-1003">Cell membrane</keyword>
<protein>
    <recommendedName>
        <fullName evidence="8">Probable membrane transporter protein</fullName>
    </recommendedName>
</protein>
<dbReference type="RefSeq" id="WP_058315699.1">
    <property type="nucleotide sequence ID" value="NZ_CYTO01000009.1"/>
</dbReference>
<feature type="transmembrane region" description="Helical" evidence="8">
    <location>
        <begin position="80"/>
        <end position="99"/>
    </location>
</feature>
<dbReference type="OrthoDB" id="9795324at2"/>
<dbReference type="PANTHER" id="PTHR30269">
    <property type="entry name" value="TRANSMEMBRANE PROTEIN YFCA"/>
    <property type="match status" value="1"/>
</dbReference>
<feature type="transmembrane region" description="Helical" evidence="8">
    <location>
        <begin position="14"/>
        <end position="39"/>
    </location>
</feature>
<evidence type="ECO:0000256" key="2">
    <source>
        <dbReference type="ARBA" id="ARBA00009142"/>
    </source>
</evidence>
<evidence type="ECO:0000256" key="3">
    <source>
        <dbReference type="ARBA" id="ARBA00022448"/>
    </source>
</evidence>
<evidence type="ECO:0000313" key="10">
    <source>
        <dbReference type="Proteomes" id="UP000051184"/>
    </source>
</evidence>
<organism evidence="9 10">
    <name type="scientific">Cognatishimia activa</name>
    <dbReference type="NCBI Taxonomy" id="1715691"/>
    <lineage>
        <taxon>Bacteria</taxon>
        <taxon>Pseudomonadati</taxon>
        <taxon>Pseudomonadota</taxon>
        <taxon>Alphaproteobacteria</taxon>
        <taxon>Rhodobacterales</taxon>
        <taxon>Paracoccaceae</taxon>
        <taxon>Cognatishimia</taxon>
    </lineage>
</organism>
<dbReference type="GO" id="GO:0005886">
    <property type="term" value="C:plasma membrane"/>
    <property type="evidence" value="ECO:0007669"/>
    <property type="project" value="UniProtKB-SubCell"/>
</dbReference>
<feature type="transmembrane region" description="Helical" evidence="8">
    <location>
        <begin position="105"/>
        <end position="125"/>
    </location>
</feature>
<keyword evidence="3" id="KW-0813">Transport</keyword>
<dbReference type="InterPro" id="IPR002781">
    <property type="entry name" value="TM_pro_TauE-like"/>
</dbReference>
<dbReference type="PANTHER" id="PTHR30269:SF37">
    <property type="entry name" value="MEMBRANE TRANSPORTER PROTEIN"/>
    <property type="match status" value="1"/>
</dbReference>
<evidence type="ECO:0000256" key="8">
    <source>
        <dbReference type="RuleBase" id="RU363041"/>
    </source>
</evidence>
<keyword evidence="10" id="KW-1185">Reference proteome</keyword>
<name>A0A0P1ITQ8_9RHOB</name>
<sequence>MHDLLTTALATPGLIWLVLTIMAAGIVRGFAGFGTALIFVPIANIFLPTADVIAVMVLTGICSAAALLPRAVKVAELKDVSILGGAAILTVPIGLWIMTQLPQDMIRWIAALIAAAMLSALILGWRYTGKIDLKRLLGIGATAGGIGGMTGLTGPAVILFYLANGSRAVIVRANTIVFLAILDVVIAINMTIGGLITWRLVALSFVLAVPYFITSRLGQALFDPKYETTYRSMAYLVIGLAVVTGLPLWE</sequence>
<evidence type="ECO:0000256" key="1">
    <source>
        <dbReference type="ARBA" id="ARBA00004651"/>
    </source>
</evidence>
<keyword evidence="7 8" id="KW-0472">Membrane</keyword>
<evidence type="ECO:0000256" key="5">
    <source>
        <dbReference type="ARBA" id="ARBA00022692"/>
    </source>
</evidence>
<keyword evidence="5 8" id="KW-0812">Transmembrane</keyword>
<proteinExistence type="inferred from homology"/>
<evidence type="ECO:0000256" key="7">
    <source>
        <dbReference type="ARBA" id="ARBA00023136"/>
    </source>
</evidence>
<dbReference type="EMBL" id="CYUE01000020">
    <property type="protein sequence ID" value="CUK26865.1"/>
    <property type="molecule type" value="Genomic_DNA"/>
</dbReference>
<dbReference type="Proteomes" id="UP000051184">
    <property type="component" value="Unassembled WGS sequence"/>
</dbReference>
<comment type="subcellular location">
    <subcellularLocation>
        <location evidence="1 8">Cell membrane</location>
        <topology evidence="1 8">Multi-pass membrane protein</topology>
    </subcellularLocation>
</comment>
<keyword evidence="6 8" id="KW-1133">Transmembrane helix</keyword>
<dbReference type="Pfam" id="PF01925">
    <property type="entry name" value="TauE"/>
    <property type="match status" value="1"/>
</dbReference>
<evidence type="ECO:0000256" key="6">
    <source>
        <dbReference type="ARBA" id="ARBA00022989"/>
    </source>
</evidence>